<sequence>MLQDEVVAEENKVVLMLSELVELILIDQPCEHHHHHHHQHHYHHHQQSPSNAINTTSWDNDTKANNKSTNEKIHVHVNTCNNIKESNSALNANNNYNTNNEFDGQPVKSEANFNITCDPRASHPQPSVGDHMLDCRNENLLSVNMDNAKNNVNGLASNNCKSSSDFNLNTNAAPKEATDASDIHGPLHYHHLKKPIIISYPQYCRYQCARKRLTMISRQDDLQMLAYLVGKSFVQSLPSVVSDVDVFFCMDTAANPDFKSFKSELNHLVLIACANEHQFTHHTILHFIPAITNPTSRHRPLQTSLVATPSLSTLKTIRNKCTTTSQLTGAYHVGSDTTNSQHLSHTVHLT</sequence>
<proteinExistence type="predicted"/>
<dbReference type="KEGG" id="hro:HELRODRAFT_158367"/>
<reference evidence="4" key="1">
    <citation type="submission" date="2012-12" db="EMBL/GenBank/DDBJ databases">
        <authorList>
            <person name="Hellsten U."/>
            <person name="Grimwood J."/>
            <person name="Chapman J.A."/>
            <person name="Shapiro H."/>
            <person name="Aerts A."/>
            <person name="Otillar R.P."/>
            <person name="Terry A.Y."/>
            <person name="Boore J.L."/>
            <person name="Simakov O."/>
            <person name="Marletaz F."/>
            <person name="Cho S.-J."/>
            <person name="Edsinger-Gonzales E."/>
            <person name="Havlak P."/>
            <person name="Kuo D.-H."/>
            <person name="Larsson T."/>
            <person name="Lv J."/>
            <person name="Arendt D."/>
            <person name="Savage R."/>
            <person name="Osoegawa K."/>
            <person name="de Jong P."/>
            <person name="Lindberg D.R."/>
            <person name="Seaver E.C."/>
            <person name="Weisblat D.A."/>
            <person name="Putnam N.H."/>
            <person name="Grigoriev I.V."/>
            <person name="Rokhsar D.S."/>
        </authorList>
    </citation>
    <scope>NUCLEOTIDE SEQUENCE</scope>
</reference>
<feature type="compositionally biased region" description="Basic residues" evidence="1">
    <location>
        <begin position="35"/>
        <end position="46"/>
    </location>
</feature>
<dbReference type="Proteomes" id="UP000015101">
    <property type="component" value="Unassembled WGS sequence"/>
</dbReference>
<name>T1EMQ0_HELRO</name>
<evidence type="ECO:0000313" key="4">
    <source>
        <dbReference type="Proteomes" id="UP000015101"/>
    </source>
</evidence>
<reference evidence="3" key="3">
    <citation type="submission" date="2015-06" db="UniProtKB">
        <authorList>
            <consortium name="EnsemblMetazoa"/>
        </authorList>
    </citation>
    <scope>IDENTIFICATION</scope>
</reference>
<dbReference type="EMBL" id="AMQM01000022">
    <property type="status" value="NOT_ANNOTATED_CDS"/>
    <property type="molecule type" value="Genomic_DNA"/>
</dbReference>
<evidence type="ECO:0000256" key="1">
    <source>
        <dbReference type="SAM" id="MobiDB-lite"/>
    </source>
</evidence>
<feature type="region of interest" description="Disordered" evidence="1">
    <location>
        <begin position="35"/>
        <end position="66"/>
    </location>
</feature>
<dbReference type="EMBL" id="KB095811">
    <property type="protein sequence ID" value="ESO11984.1"/>
    <property type="molecule type" value="Genomic_DNA"/>
</dbReference>
<dbReference type="EnsemblMetazoa" id="HelroT158367">
    <property type="protein sequence ID" value="HelroP158367"/>
    <property type="gene ID" value="HelroG158367"/>
</dbReference>
<keyword evidence="4" id="KW-1185">Reference proteome</keyword>
<dbReference type="HOGENOM" id="CLU_792932_0_0_1"/>
<evidence type="ECO:0000313" key="2">
    <source>
        <dbReference type="EMBL" id="ESO11984.1"/>
    </source>
</evidence>
<protein>
    <submittedName>
        <fullName evidence="2 3">Uncharacterized protein</fullName>
    </submittedName>
</protein>
<organism evidence="3 4">
    <name type="scientific">Helobdella robusta</name>
    <name type="common">Californian leech</name>
    <dbReference type="NCBI Taxonomy" id="6412"/>
    <lineage>
        <taxon>Eukaryota</taxon>
        <taxon>Metazoa</taxon>
        <taxon>Spiralia</taxon>
        <taxon>Lophotrochozoa</taxon>
        <taxon>Annelida</taxon>
        <taxon>Clitellata</taxon>
        <taxon>Hirudinea</taxon>
        <taxon>Rhynchobdellida</taxon>
        <taxon>Glossiphoniidae</taxon>
        <taxon>Helobdella</taxon>
    </lineage>
</organism>
<dbReference type="AlphaFoldDB" id="T1EMQ0"/>
<feature type="compositionally biased region" description="Polar residues" evidence="1">
    <location>
        <begin position="48"/>
        <end position="59"/>
    </location>
</feature>
<dbReference type="InParanoid" id="T1EMQ0"/>
<evidence type="ECO:0000313" key="3">
    <source>
        <dbReference type="EnsemblMetazoa" id="HelroP158367"/>
    </source>
</evidence>
<reference evidence="2 4" key="2">
    <citation type="journal article" date="2013" name="Nature">
        <title>Insights into bilaterian evolution from three spiralian genomes.</title>
        <authorList>
            <person name="Simakov O."/>
            <person name="Marletaz F."/>
            <person name="Cho S.J."/>
            <person name="Edsinger-Gonzales E."/>
            <person name="Havlak P."/>
            <person name="Hellsten U."/>
            <person name="Kuo D.H."/>
            <person name="Larsson T."/>
            <person name="Lv J."/>
            <person name="Arendt D."/>
            <person name="Savage R."/>
            <person name="Osoegawa K."/>
            <person name="de Jong P."/>
            <person name="Grimwood J."/>
            <person name="Chapman J.A."/>
            <person name="Shapiro H."/>
            <person name="Aerts A."/>
            <person name="Otillar R.P."/>
            <person name="Terry A.Y."/>
            <person name="Boore J.L."/>
            <person name="Grigoriev I.V."/>
            <person name="Lindberg D.R."/>
            <person name="Seaver E.C."/>
            <person name="Weisblat D.A."/>
            <person name="Putnam N.H."/>
            <person name="Rokhsar D.S."/>
        </authorList>
    </citation>
    <scope>NUCLEOTIDE SEQUENCE</scope>
</reference>
<accession>T1EMQ0</accession>
<dbReference type="GeneID" id="20197850"/>
<dbReference type="CTD" id="20197850"/>
<gene>
    <name evidence="3" type="primary">20197850</name>
    <name evidence="2" type="ORF">HELRODRAFT_158367</name>
</gene>
<dbReference type="RefSeq" id="XP_009008704.1">
    <property type="nucleotide sequence ID" value="XM_009010456.1"/>
</dbReference>